<comment type="similarity">
    <text evidence="2 8">Belongs to the PGAP3 family.</text>
</comment>
<evidence type="ECO:0000256" key="5">
    <source>
        <dbReference type="ARBA" id="ARBA00022729"/>
    </source>
</evidence>
<feature type="transmembrane region" description="Helical" evidence="8">
    <location>
        <begin position="113"/>
        <end position="132"/>
    </location>
</feature>
<keyword evidence="4 8" id="KW-0812">Transmembrane</keyword>
<proteinExistence type="inferred from homology"/>
<name>A0A914YBN4_9BILA</name>
<comment type="caution">
    <text evidence="8">Lacks conserved residue(s) required for the propagation of feature annotation.</text>
</comment>
<dbReference type="AlphaFoldDB" id="A0A914YBN4"/>
<reference evidence="10" key="1">
    <citation type="submission" date="2022-11" db="UniProtKB">
        <authorList>
            <consortium name="WormBaseParasite"/>
        </authorList>
    </citation>
    <scope>IDENTIFICATION</scope>
</reference>
<organism evidence="9 10">
    <name type="scientific">Panagrolaimus superbus</name>
    <dbReference type="NCBI Taxonomy" id="310955"/>
    <lineage>
        <taxon>Eukaryota</taxon>
        <taxon>Metazoa</taxon>
        <taxon>Ecdysozoa</taxon>
        <taxon>Nematoda</taxon>
        <taxon>Chromadorea</taxon>
        <taxon>Rhabditida</taxon>
        <taxon>Tylenchina</taxon>
        <taxon>Panagrolaimomorpha</taxon>
        <taxon>Panagrolaimoidea</taxon>
        <taxon>Panagrolaimidae</taxon>
        <taxon>Panagrolaimus</taxon>
    </lineage>
</organism>
<feature type="transmembrane region" description="Helical" evidence="8">
    <location>
        <begin position="21"/>
        <end position="41"/>
    </location>
</feature>
<evidence type="ECO:0000256" key="4">
    <source>
        <dbReference type="ARBA" id="ARBA00022692"/>
    </source>
</evidence>
<protein>
    <recommendedName>
        <fullName evidence="8">Post-GPI attachment to proteins factor 3</fullName>
    </recommendedName>
</protein>
<evidence type="ECO:0000256" key="2">
    <source>
        <dbReference type="ARBA" id="ARBA00006387"/>
    </source>
</evidence>
<evidence type="ECO:0000256" key="6">
    <source>
        <dbReference type="ARBA" id="ARBA00022989"/>
    </source>
</evidence>
<dbReference type="GO" id="GO:0000139">
    <property type="term" value="C:Golgi membrane"/>
    <property type="evidence" value="ECO:0007669"/>
    <property type="project" value="UniProtKB-SubCell"/>
</dbReference>
<sequence>MFAGISFVFPWLQSSYDGKKAWAAIGVSITLFFFGHVYSLLTDFDYGHNMFYCISASLITAAIYLIWFAREVLADRGRHSLGVLFFLIAVGLGSAIFEVFDFAPIFWTFDAHSLFHAATIPTPLLLAEFAILEAKYEQDLTKTRNGKEY</sequence>
<evidence type="ECO:0000313" key="10">
    <source>
        <dbReference type="WBParaSite" id="PSU_v2.g14898.t1"/>
    </source>
</evidence>
<evidence type="ECO:0000313" key="9">
    <source>
        <dbReference type="Proteomes" id="UP000887577"/>
    </source>
</evidence>
<comment type="function">
    <text evidence="8">Involved in the lipid remodeling steps of GPI-anchor maturation.</text>
</comment>
<evidence type="ECO:0000256" key="7">
    <source>
        <dbReference type="ARBA" id="ARBA00023136"/>
    </source>
</evidence>
<dbReference type="WBParaSite" id="PSU_v2.g14898.t1">
    <property type="protein sequence ID" value="PSU_v2.g14898.t1"/>
    <property type="gene ID" value="PSU_v2.g14898"/>
</dbReference>
<dbReference type="PANTHER" id="PTHR13148">
    <property type="entry name" value="PER1-RELATED"/>
    <property type="match status" value="1"/>
</dbReference>
<dbReference type="Pfam" id="PF04080">
    <property type="entry name" value="Per1"/>
    <property type="match status" value="1"/>
</dbReference>
<evidence type="ECO:0000256" key="3">
    <source>
        <dbReference type="ARBA" id="ARBA00022502"/>
    </source>
</evidence>
<comment type="subcellular location">
    <subcellularLocation>
        <location evidence="1">Endomembrane system</location>
        <topology evidence="1">Multi-pass membrane protein</topology>
    </subcellularLocation>
    <subcellularLocation>
        <location evidence="8">Golgi apparatus membrane</location>
        <topology evidence="8">Multi-pass membrane protein</topology>
    </subcellularLocation>
</comment>
<evidence type="ECO:0000256" key="8">
    <source>
        <dbReference type="RuleBase" id="RU365066"/>
    </source>
</evidence>
<feature type="transmembrane region" description="Helical" evidence="8">
    <location>
        <begin position="81"/>
        <end position="107"/>
    </location>
</feature>
<keyword evidence="8" id="KW-0333">Golgi apparatus</keyword>
<dbReference type="InterPro" id="IPR007217">
    <property type="entry name" value="Per1-like"/>
</dbReference>
<dbReference type="GO" id="GO:0005789">
    <property type="term" value="C:endoplasmic reticulum membrane"/>
    <property type="evidence" value="ECO:0007669"/>
    <property type="project" value="TreeGrafter"/>
</dbReference>
<dbReference type="PANTHER" id="PTHR13148:SF0">
    <property type="entry name" value="POST-GPI ATTACHMENT TO PROTEINS FACTOR 3"/>
    <property type="match status" value="1"/>
</dbReference>
<feature type="transmembrane region" description="Helical" evidence="8">
    <location>
        <begin position="47"/>
        <end position="69"/>
    </location>
</feature>
<keyword evidence="6 8" id="KW-1133">Transmembrane helix</keyword>
<keyword evidence="7 8" id="KW-0472">Membrane</keyword>
<keyword evidence="5" id="KW-0732">Signal</keyword>
<evidence type="ECO:0000256" key="1">
    <source>
        <dbReference type="ARBA" id="ARBA00004127"/>
    </source>
</evidence>
<dbReference type="GO" id="GO:0006506">
    <property type="term" value="P:GPI anchor biosynthetic process"/>
    <property type="evidence" value="ECO:0007669"/>
    <property type="project" value="UniProtKB-KW"/>
</dbReference>
<dbReference type="Proteomes" id="UP000887577">
    <property type="component" value="Unplaced"/>
</dbReference>
<accession>A0A914YBN4</accession>
<dbReference type="GO" id="GO:0016788">
    <property type="term" value="F:hydrolase activity, acting on ester bonds"/>
    <property type="evidence" value="ECO:0007669"/>
    <property type="project" value="TreeGrafter"/>
</dbReference>
<keyword evidence="3 8" id="KW-0337">GPI-anchor biosynthesis</keyword>
<keyword evidence="9" id="KW-1185">Reference proteome</keyword>